<reference evidence="1" key="1">
    <citation type="submission" date="2023-01" db="EMBL/GenBank/DDBJ databases">
        <title>Genome assembly of the deep-sea coral Lophelia pertusa.</title>
        <authorList>
            <person name="Herrera S."/>
            <person name="Cordes E."/>
        </authorList>
    </citation>
    <scope>NUCLEOTIDE SEQUENCE</scope>
    <source>
        <strain evidence="1">USNM1676648</strain>
        <tissue evidence="1">Polyp</tissue>
    </source>
</reference>
<evidence type="ECO:0000313" key="2">
    <source>
        <dbReference type="Proteomes" id="UP001163046"/>
    </source>
</evidence>
<comment type="caution">
    <text evidence="1">The sequence shown here is derived from an EMBL/GenBank/DDBJ whole genome shotgun (WGS) entry which is preliminary data.</text>
</comment>
<accession>A0A9W9Y9K2</accession>
<dbReference type="Proteomes" id="UP001163046">
    <property type="component" value="Unassembled WGS sequence"/>
</dbReference>
<name>A0A9W9Y9K2_9CNID</name>
<organism evidence="1 2">
    <name type="scientific">Desmophyllum pertusum</name>
    <dbReference type="NCBI Taxonomy" id="174260"/>
    <lineage>
        <taxon>Eukaryota</taxon>
        <taxon>Metazoa</taxon>
        <taxon>Cnidaria</taxon>
        <taxon>Anthozoa</taxon>
        <taxon>Hexacorallia</taxon>
        <taxon>Scleractinia</taxon>
        <taxon>Caryophylliina</taxon>
        <taxon>Caryophylliidae</taxon>
        <taxon>Desmophyllum</taxon>
    </lineage>
</organism>
<sequence>MRGITFYSQLEEEASPLVCGKYSPDQPEQFYENIGCVTRMDLVDEYADDDEMYECVGPSRVLYSPTILHFNEFLSFSFSPFVRFSPFYRGSYRGQAVRLHGRGFKSTRSHGYMIKPVSKSTRFPLHARKRFILACANSSRKREFKITRSVKTL</sequence>
<gene>
    <name evidence="1" type="ORF">OS493_026563</name>
</gene>
<dbReference type="AlphaFoldDB" id="A0A9W9Y9K2"/>
<keyword evidence="2" id="KW-1185">Reference proteome</keyword>
<protein>
    <submittedName>
        <fullName evidence="1">Uncharacterized protein</fullName>
    </submittedName>
</protein>
<proteinExistence type="predicted"/>
<dbReference type="EMBL" id="MU827800">
    <property type="protein sequence ID" value="KAJ7327686.1"/>
    <property type="molecule type" value="Genomic_DNA"/>
</dbReference>
<evidence type="ECO:0000313" key="1">
    <source>
        <dbReference type="EMBL" id="KAJ7327686.1"/>
    </source>
</evidence>